<feature type="domain" description="Peptidoglycan binding-like" evidence="2">
    <location>
        <begin position="137"/>
        <end position="188"/>
    </location>
</feature>
<dbReference type="Pfam" id="PF01471">
    <property type="entry name" value="PG_binding_1"/>
    <property type="match status" value="1"/>
</dbReference>
<evidence type="ECO:0000313" key="4">
    <source>
        <dbReference type="Proteomes" id="UP001596972"/>
    </source>
</evidence>
<dbReference type="RefSeq" id="WP_378306331.1">
    <property type="nucleotide sequence ID" value="NZ_JBHTJA010000134.1"/>
</dbReference>
<feature type="chain" id="PRO_5045064032" evidence="1">
    <location>
        <begin position="28"/>
        <end position="202"/>
    </location>
</feature>
<evidence type="ECO:0000313" key="3">
    <source>
        <dbReference type="EMBL" id="MFD0905426.1"/>
    </source>
</evidence>
<comment type="caution">
    <text evidence="3">The sequence shown here is derived from an EMBL/GenBank/DDBJ whole genome shotgun (WGS) entry which is preliminary data.</text>
</comment>
<sequence length="202" mass="21773">MKILLRTMLVLAAAALTAVAGAGTASADGPDTDPRVVKAIEVQPWVELDVGDEGYRVAFVRCALTQIRFYGNCNPAASNGDVYLRDMVDDVKRYQKARAVDVDPQGTVTAETMSEIRHDTGEVLPGAGPNTGKAHIVKGVQSAMKALQDRNLKVDGWYGAATERAVRAFQRRKQIDVDGIFGPQTFRAAMARGAEQRNTPGL</sequence>
<dbReference type="Proteomes" id="UP001596972">
    <property type="component" value="Unassembled WGS sequence"/>
</dbReference>
<dbReference type="InterPro" id="IPR002477">
    <property type="entry name" value="Peptidoglycan-bd-like"/>
</dbReference>
<proteinExistence type="predicted"/>
<keyword evidence="1" id="KW-0732">Signal</keyword>
<accession>A0ABW3EYJ7</accession>
<dbReference type="InterPro" id="IPR036365">
    <property type="entry name" value="PGBD-like_sf"/>
</dbReference>
<evidence type="ECO:0000256" key="1">
    <source>
        <dbReference type="SAM" id="SignalP"/>
    </source>
</evidence>
<evidence type="ECO:0000259" key="2">
    <source>
        <dbReference type="Pfam" id="PF01471"/>
    </source>
</evidence>
<feature type="signal peptide" evidence="1">
    <location>
        <begin position="1"/>
        <end position="27"/>
    </location>
</feature>
<name>A0ABW3EYJ7_9ACTN</name>
<dbReference type="InterPro" id="IPR036366">
    <property type="entry name" value="PGBDSf"/>
</dbReference>
<dbReference type="SUPFAM" id="SSF47090">
    <property type="entry name" value="PGBD-like"/>
    <property type="match status" value="1"/>
</dbReference>
<protein>
    <submittedName>
        <fullName evidence="3">Peptidoglycan-binding protein</fullName>
    </submittedName>
</protein>
<dbReference type="Gene3D" id="1.10.101.10">
    <property type="entry name" value="PGBD-like superfamily/PGBD"/>
    <property type="match status" value="1"/>
</dbReference>
<gene>
    <name evidence="3" type="ORF">ACFQ11_33975</name>
</gene>
<keyword evidence="4" id="KW-1185">Reference proteome</keyword>
<reference evidence="4" key="1">
    <citation type="journal article" date="2019" name="Int. J. Syst. Evol. Microbiol.">
        <title>The Global Catalogue of Microorganisms (GCM) 10K type strain sequencing project: providing services to taxonomists for standard genome sequencing and annotation.</title>
        <authorList>
            <consortium name="The Broad Institute Genomics Platform"/>
            <consortium name="The Broad Institute Genome Sequencing Center for Infectious Disease"/>
            <person name="Wu L."/>
            <person name="Ma J."/>
        </authorList>
    </citation>
    <scope>NUCLEOTIDE SEQUENCE [LARGE SCALE GENOMIC DNA]</scope>
    <source>
        <strain evidence="4">JCM 31202</strain>
    </source>
</reference>
<organism evidence="3 4">
    <name type="scientific">Actinomadura sediminis</name>
    <dbReference type="NCBI Taxonomy" id="1038904"/>
    <lineage>
        <taxon>Bacteria</taxon>
        <taxon>Bacillati</taxon>
        <taxon>Actinomycetota</taxon>
        <taxon>Actinomycetes</taxon>
        <taxon>Streptosporangiales</taxon>
        <taxon>Thermomonosporaceae</taxon>
        <taxon>Actinomadura</taxon>
    </lineage>
</organism>
<dbReference type="EMBL" id="JBHTJA010000134">
    <property type="protein sequence ID" value="MFD0905426.1"/>
    <property type="molecule type" value="Genomic_DNA"/>
</dbReference>